<accession>W7XFS1</accession>
<dbReference type="AlphaFoldDB" id="W7XFS1"/>
<dbReference type="GeneID" id="24440384"/>
<protein>
    <submittedName>
        <fullName evidence="2">Transmembrane protein, putative</fullName>
    </submittedName>
</protein>
<proteinExistence type="predicted"/>
<evidence type="ECO:0000313" key="2">
    <source>
        <dbReference type="EMBL" id="EWS71669.1"/>
    </source>
</evidence>
<keyword evidence="1 2" id="KW-0812">Transmembrane</keyword>
<gene>
    <name evidence="2" type="ORF">TTHERM_000723051</name>
</gene>
<dbReference type="InParanoid" id="W7XFS1"/>
<organism evidence="2 3">
    <name type="scientific">Tetrahymena thermophila (strain SB210)</name>
    <dbReference type="NCBI Taxonomy" id="312017"/>
    <lineage>
        <taxon>Eukaryota</taxon>
        <taxon>Sar</taxon>
        <taxon>Alveolata</taxon>
        <taxon>Ciliophora</taxon>
        <taxon>Intramacronucleata</taxon>
        <taxon>Oligohymenophorea</taxon>
        <taxon>Hymenostomatida</taxon>
        <taxon>Tetrahymenina</taxon>
        <taxon>Tetrahymenidae</taxon>
        <taxon>Tetrahymena</taxon>
    </lineage>
</organism>
<evidence type="ECO:0000256" key="1">
    <source>
        <dbReference type="SAM" id="Phobius"/>
    </source>
</evidence>
<keyword evidence="1" id="KW-0472">Membrane</keyword>
<dbReference type="RefSeq" id="XP_012655780.1">
    <property type="nucleotide sequence ID" value="XM_012800326.1"/>
</dbReference>
<name>W7XFS1_TETTS</name>
<dbReference type="KEGG" id="tet:TTHERM_000723051"/>
<feature type="transmembrane region" description="Helical" evidence="1">
    <location>
        <begin position="29"/>
        <end position="51"/>
    </location>
</feature>
<dbReference type="EMBL" id="GG662432">
    <property type="protein sequence ID" value="EWS71669.1"/>
    <property type="molecule type" value="Genomic_DNA"/>
</dbReference>
<reference evidence="3" key="1">
    <citation type="journal article" date="2006" name="PLoS Biol.">
        <title>Macronuclear genome sequence of the ciliate Tetrahymena thermophila, a model eukaryote.</title>
        <authorList>
            <person name="Eisen J.A."/>
            <person name="Coyne R.S."/>
            <person name="Wu M."/>
            <person name="Wu D."/>
            <person name="Thiagarajan M."/>
            <person name="Wortman J.R."/>
            <person name="Badger J.H."/>
            <person name="Ren Q."/>
            <person name="Amedeo P."/>
            <person name="Jones K.M."/>
            <person name="Tallon L.J."/>
            <person name="Delcher A.L."/>
            <person name="Salzberg S.L."/>
            <person name="Silva J.C."/>
            <person name="Haas B.J."/>
            <person name="Majoros W.H."/>
            <person name="Farzad M."/>
            <person name="Carlton J.M."/>
            <person name="Smith R.K. Jr."/>
            <person name="Garg J."/>
            <person name="Pearlman R.E."/>
            <person name="Karrer K.M."/>
            <person name="Sun L."/>
            <person name="Manning G."/>
            <person name="Elde N.C."/>
            <person name="Turkewitz A.P."/>
            <person name="Asai D.J."/>
            <person name="Wilkes D.E."/>
            <person name="Wang Y."/>
            <person name="Cai H."/>
            <person name="Collins K."/>
            <person name="Stewart B.A."/>
            <person name="Lee S.R."/>
            <person name="Wilamowska K."/>
            <person name="Weinberg Z."/>
            <person name="Ruzzo W.L."/>
            <person name="Wloga D."/>
            <person name="Gaertig J."/>
            <person name="Frankel J."/>
            <person name="Tsao C.-C."/>
            <person name="Gorovsky M.A."/>
            <person name="Keeling P.J."/>
            <person name="Waller R.F."/>
            <person name="Patron N.J."/>
            <person name="Cherry J.M."/>
            <person name="Stover N.A."/>
            <person name="Krieger C.J."/>
            <person name="del Toro C."/>
            <person name="Ryder H.F."/>
            <person name="Williamson S.C."/>
            <person name="Barbeau R.A."/>
            <person name="Hamilton E.P."/>
            <person name="Orias E."/>
        </authorList>
    </citation>
    <scope>NUCLEOTIDE SEQUENCE [LARGE SCALE GENOMIC DNA]</scope>
    <source>
        <strain evidence="3">SB210</strain>
    </source>
</reference>
<dbReference type="Proteomes" id="UP000009168">
    <property type="component" value="Unassembled WGS sequence"/>
</dbReference>
<keyword evidence="1" id="KW-1133">Transmembrane helix</keyword>
<keyword evidence="3" id="KW-1185">Reference proteome</keyword>
<sequence>MDLVTVLMSVLLVISLQQNKEMSITRNVYNVLITAFLAQMNPVALNAIIILKNTNAIINYFVNAKVKNVNYNQDHNCIFFKMNVVRQKIALSVNKILTFAKNAIRNILIFIQTHAQRVVQKELIQTKIMNANNVILCVQIALVNHQMIVQAVLYQGIWLNQIINVDVLIKKFSFKIDATVIVQDLQKFKKTMIEFANNTVLIIILSQFLMMMESLRDVRVISMAKILNIVNKI</sequence>
<evidence type="ECO:0000313" key="3">
    <source>
        <dbReference type="Proteomes" id="UP000009168"/>
    </source>
</evidence>